<gene>
    <name evidence="1" type="ORF">DSO57_1033796</name>
</gene>
<proteinExistence type="predicted"/>
<reference evidence="1" key="1">
    <citation type="submission" date="2022-04" db="EMBL/GenBank/DDBJ databases">
        <title>Genome of the entomopathogenic fungus Entomophthora muscae.</title>
        <authorList>
            <person name="Elya C."/>
            <person name="Lovett B.R."/>
            <person name="Lee E."/>
            <person name="Macias A.M."/>
            <person name="Hajek A.E."/>
            <person name="De Bivort B.L."/>
            <person name="Kasson M.T."/>
            <person name="De Fine Licht H.H."/>
            <person name="Stajich J.E."/>
        </authorList>
    </citation>
    <scope>NUCLEOTIDE SEQUENCE</scope>
    <source>
        <strain evidence="1">Berkeley</strain>
    </source>
</reference>
<organism evidence="1 2">
    <name type="scientific">Entomophthora muscae</name>
    <dbReference type="NCBI Taxonomy" id="34485"/>
    <lineage>
        <taxon>Eukaryota</taxon>
        <taxon>Fungi</taxon>
        <taxon>Fungi incertae sedis</taxon>
        <taxon>Zoopagomycota</taxon>
        <taxon>Entomophthoromycotina</taxon>
        <taxon>Entomophthoromycetes</taxon>
        <taxon>Entomophthorales</taxon>
        <taxon>Entomophthoraceae</taxon>
        <taxon>Entomophthora</taxon>
    </lineage>
</organism>
<comment type="caution">
    <text evidence="1">The sequence shown here is derived from an EMBL/GenBank/DDBJ whole genome shotgun (WGS) entry which is preliminary data.</text>
</comment>
<protein>
    <submittedName>
        <fullName evidence="1">Uncharacterized protein</fullName>
    </submittedName>
</protein>
<keyword evidence="2" id="KW-1185">Reference proteome</keyword>
<accession>A0ACC2REU3</accession>
<name>A0ACC2REU3_9FUNG</name>
<evidence type="ECO:0000313" key="2">
    <source>
        <dbReference type="Proteomes" id="UP001165960"/>
    </source>
</evidence>
<dbReference type="Proteomes" id="UP001165960">
    <property type="component" value="Unassembled WGS sequence"/>
</dbReference>
<dbReference type="EMBL" id="QTSX02007371">
    <property type="protein sequence ID" value="KAJ9048569.1"/>
    <property type="molecule type" value="Genomic_DNA"/>
</dbReference>
<sequence length="104" mass="11373">MGTNWRAAFACNIKHCPKLASFEIGQNVLVSRACTSGRPHKLVPIFSGPFVVIEKSSFDAYTVQHIGSGQTYQRVNAKFMKAAPVVDKESPCPLPTSAYMNTPQ</sequence>
<evidence type="ECO:0000313" key="1">
    <source>
        <dbReference type="EMBL" id="KAJ9048569.1"/>
    </source>
</evidence>